<dbReference type="InterPro" id="IPR003016">
    <property type="entry name" value="2-oxoA_DH_lipoyl-BS"/>
</dbReference>
<dbReference type="PANTHER" id="PTHR43178">
    <property type="entry name" value="DIHYDROLIPOAMIDE ACETYLTRANSFERASE COMPONENT OF PYRUVATE DEHYDROGENASE COMPLEX"/>
    <property type="match status" value="1"/>
</dbReference>
<reference evidence="10 11" key="1">
    <citation type="submission" date="2020-07" db="EMBL/GenBank/DDBJ databases">
        <title>Genomic Encyclopedia of Type Strains, Phase IV (KMG-IV): sequencing the most valuable type-strain genomes for metagenomic binning, comparative biology and taxonomic classification.</title>
        <authorList>
            <person name="Goeker M."/>
        </authorList>
    </citation>
    <scope>NUCLEOTIDE SEQUENCE [LARGE SCALE GENOMIC DNA]</scope>
    <source>
        <strain evidence="10 11">DSM 45533</strain>
    </source>
</reference>
<keyword evidence="4 6" id="KW-0450">Lipoyl</keyword>
<keyword evidence="5 6" id="KW-0012">Acyltransferase</keyword>
<dbReference type="InterPro" id="IPR050743">
    <property type="entry name" value="2-oxoacid_DH_E2_comp"/>
</dbReference>
<dbReference type="InterPro" id="IPR000089">
    <property type="entry name" value="Biotin_lipoyl"/>
</dbReference>
<dbReference type="InterPro" id="IPR036625">
    <property type="entry name" value="E3-bd_dom_sf"/>
</dbReference>
<organism evidence="10 11">
    <name type="scientific">Nonomuraea soli</name>
    <dbReference type="NCBI Taxonomy" id="1032476"/>
    <lineage>
        <taxon>Bacteria</taxon>
        <taxon>Bacillati</taxon>
        <taxon>Actinomycetota</taxon>
        <taxon>Actinomycetes</taxon>
        <taxon>Streptosporangiales</taxon>
        <taxon>Streptosporangiaceae</taxon>
        <taxon>Nonomuraea</taxon>
    </lineage>
</organism>
<sequence length="498" mass="51737">MRREFKLPDVGEGLTEAEIVRWLVKPGDTVKVHQEFVEIETAKSIVALPMPWDGVVAELMADEGQTVDVGVAIIAIDTGEGGADAAPSESGADAAPSERIAALADDMVPRPPAEGAVEPGAHGSPAPKEERQAVLVGYGVKTGAAKRRPRKASTPAPAASPSSAPSPQTAVPATPASTTGSPSARPQAAPSGAGAASGGTAEPGAVPSAARLAVLAKPPVRKLAKDLGVDLTTVKGTGPHGSITRDDLRAASEAPPEAAPAVQAADQPREERIPVKGVRKMTAQAMVASAFTAPHVTEFLQVDVTETMEAVKRLKAMPDFQDVKVSPLLLVAKAVLTAARRYPMINSAWTGEEIVVKHYVNLGIAAATPRGLIVPNIKDAHTRSLPDLAKALNQLAETARSGRTQPAEMAGGTFTITNVGVFGVDTGTPIINPGESAILAFGLVREMPWVVDGELAVRKVTTLALSFDHRLIDGELGSLFLRDVGAMLEDPLRMLAWS</sequence>
<accession>A0A7W0HVU2</accession>
<name>A0A7W0HVU2_9ACTN</name>
<dbReference type="Pfam" id="PF00364">
    <property type="entry name" value="Biotin_lipoyl"/>
    <property type="match status" value="1"/>
</dbReference>
<evidence type="ECO:0000259" key="9">
    <source>
        <dbReference type="PROSITE" id="PS51826"/>
    </source>
</evidence>
<dbReference type="EC" id="2.3.1.-" evidence="6"/>
<evidence type="ECO:0000256" key="5">
    <source>
        <dbReference type="ARBA" id="ARBA00023315"/>
    </source>
</evidence>
<dbReference type="InterPro" id="IPR004167">
    <property type="entry name" value="PSBD"/>
</dbReference>
<evidence type="ECO:0000256" key="2">
    <source>
        <dbReference type="ARBA" id="ARBA00007317"/>
    </source>
</evidence>
<dbReference type="FunFam" id="3.30.559.10:FF:000007">
    <property type="entry name" value="Dihydrolipoamide acetyltransferase component of pyruvate dehydrogenase complex"/>
    <property type="match status" value="1"/>
</dbReference>
<comment type="caution">
    <text evidence="10">The sequence shown here is derived from an EMBL/GenBank/DDBJ whole genome shotgun (WGS) entry which is preliminary data.</text>
</comment>
<dbReference type="EMBL" id="JACDUR010000012">
    <property type="protein sequence ID" value="MBA2897548.1"/>
    <property type="molecule type" value="Genomic_DNA"/>
</dbReference>
<feature type="compositionally biased region" description="Low complexity" evidence="7">
    <location>
        <begin position="152"/>
        <end position="204"/>
    </location>
</feature>
<dbReference type="Gene3D" id="4.10.320.10">
    <property type="entry name" value="E3-binding domain"/>
    <property type="match status" value="1"/>
</dbReference>
<dbReference type="PANTHER" id="PTHR43178:SF5">
    <property type="entry name" value="LIPOAMIDE ACYLTRANSFERASE COMPONENT OF BRANCHED-CHAIN ALPHA-KETO ACID DEHYDROGENASE COMPLEX, MITOCHONDRIAL"/>
    <property type="match status" value="1"/>
</dbReference>
<dbReference type="SUPFAM" id="SSF52777">
    <property type="entry name" value="CoA-dependent acyltransferases"/>
    <property type="match status" value="1"/>
</dbReference>
<evidence type="ECO:0000256" key="4">
    <source>
        <dbReference type="ARBA" id="ARBA00022823"/>
    </source>
</evidence>
<feature type="region of interest" description="Disordered" evidence="7">
    <location>
        <begin position="109"/>
        <end position="129"/>
    </location>
</feature>
<feature type="region of interest" description="Disordered" evidence="7">
    <location>
        <begin position="141"/>
        <end position="204"/>
    </location>
</feature>
<evidence type="ECO:0000313" key="10">
    <source>
        <dbReference type="EMBL" id="MBA2897548.1"/>
    </source>
</evidence>
<evidence type="ECO:0000256" key="7">
    <source>
        <dbReference type="SAM" id="MobiDB-lite"/>
    </source>
</evidence>
<dbReference type="Pfam" id="PF00198">
    <property type="entry name" value="2-oxoacid_dh"/>
    <property type="match status" value="1"/>
</dbReference>
<proteinExistence type="inferred from homology"/>
<dbReference type="SUPFAM" id="SSF51230">
    <property type="entry name" value="Single hybrid motif"/>
    <property type="match status" value="1"/>
</dbReference>
<dbReference type="RefSeq" id="WP_181616250.1">
    <property type="nucleotide sequence ID" value="NZ_BAABAM010000014.1"/>
</dbReference>
<feature type="domain" description="Peripheral subunit-binding (PSBD)" evidence="9">
    <location>
        <begin position="215"/>
        <end position="252"/>
    </location>
</feature>
<dbReference type="PROSITE" id="PS51826">
    <property type="entry name" value="PSBD"/>
    <property type="match status" value="1"/>
</dbReference>
<evidence type="ECO:0000259" key="8">
    <source>
        <dbReference type="PROSITE" id="PS50968"/>
    </source>
</evidence>
<dbReference type="Gene3D" id="3.30.559.10">
    <property type="entry name" value="Chloramphenicol acetyltransferase-like domain"/>
    <property type="match status" value="1"/>
</dbReference>
<keyword evidence="10" id="KW-0670">Pyruvate</keyword>
<dbReference type="Gene3D" id="2.40.50.100">
    <property type="match status" value="1"/>
</dbReference>
<dbReference type="SUPFAM" id="SSF47005">
    <property type="entry name" value="Peripheral subunit-binding domain of 2-oxo acid dehydrogenase complex"/>
    <property type="match status" value="1"/>
</dbReference>
<dbReference type="AlphaFoldDB" id="A0A7W0HVU2"/>
<dbReference type="InterPro" id="IPR023213">
    <property type="entry name" value="CAT-like_dom_sf"/>
</dbReference>
<feature type="domain" description="Lipoyl-binding" evidence="8">
    <location>
        <begin position="2"/>
        <end position="77"/>
    </location>
</feature>
<keyword evidence="3 6" id="KW-0808">Transferase</keyword>
<dbReference type="Proteomes" id="UP000530928">
    <property type="component" value="Unassembled WGS sequence"/>
</dbReference>
<comment type="cofactor">
    <cofactor evidence="1 6">
        <name>(R)-lipoate</name>
        <dbReference type="ChEBI" id="CHEBI:83088"/>
    </cofactor>
</comment>
<dbReference type="PROSITE" id="PS50968">
    <property type="entry name" value="BIOTINYL_LIPOYL"/>
    <property type="match status" value="1"/>
</dbReference>
<dbReference type="CDD" id="cd06849">
    <property type="entry name" value="lipoyl_domain"/>
    <property type="match status" value="1"/>
</dbReference>
<comment type="similarity">
    <text evidence="2 6">Belongs to the 2-oxoacid dehydrogenase family.</text>
</comment>
<dbReference type="Pfam" id="PF02817">
    <property type="entry name" value="E3_binding"/>
    <property type="match status" value="1"/>
</dbReference>
<dbReference type="InterPro" id="IPR011053">
    <property type="entry name" value="Single_hybrid_motif"/>
</dbReference>
<gene>
    <name evidence="10" type="ORF">HNR30_008950</name>
</gene>
<protein>
    <recommendedName>
        <fullName evidence="6">Dihydrolipoamide acetyltransferase component of pyruvate dehydrogenase complex</fullName>
        <ecNumber evidence="6">2.3.1.-</ecNumber>
    </recommendedName>
</protein>
<dbReference type="PROSITE" id="PS00189">
    <property type="entry name" value="LIPOYL"/>
    <property type="match status" value="1"/>
</dbReference>
<dbReference type="GO" id="GO:0031405">
    <property type="term" value="F:lipoic acid binding"/>
    <property type="evidence" value="ECO:0007669"/>
    <property type="project" value="TreeGrafter"/>
</dbReference>
<evidence type="ECO:0000256" key="1">
    <source>
        <dbReference type="ARBA" id="ARBA00001938"/>
    </source>
</evidence>
<evidence type="ECO:0000313" key="11">
    <source>
        <dbReference type="Proteomes" id="UP000530928"/>
    </source>
</evidence>
<dbReference type="GO" id="GO:0005737">
    <property type="term" value="C:cytoplasm"/>
    <property type="evidence" value="ECO:0007669"/>
    <property type="project" value="TreeGrafter"/>
</dbReference>
<dbReference type="InterPro" id="IPR001078">
    <property type="entry name" value="2-oxoacid_DH_actylTfrase"/>
</dbReference>
<dbReference type="GO" id="GO:0016407">
    <property type="term" value="F:acetyltransferase activity"/>
    <property type="evidence" value="ECO:0007669"/>
    <property type="project" value="TreeGrafter"/>
</dbReference>
<keyword evidence="11" id="KW-1185">Reference proteome</keyword>
<evidence type="ECO:0000256" key="3">
    <source>
        <dbReference type="ARBA" id="ARBA00022679"/>
    </source>
</evidence>
<evidence type="ECO:0000256" key="6">
    <source>
        <dbReference type="RuleBase" id="RU003423"/>
    </source>
</evidence>